<organism evidence="7 8">
    <name type="scientific">Urochloa decumbens</name>
    <dbReference type="NCBI Taxonomy" id="240449"/>
    <lineage>
        <taxon>Eukaryota</taxon>
        <taxon>Viridiplantae</taxon>
        <taxon>Streptophyta</taxon>
        <taxon>Embryophyta</taxon>
        <taxon>Tracheophyta</taxon>
        <taxon>Spermatophyta</taxon>
        <taxon>Magnoliopsida</taxon>
        <taxon>Liliopsida</taxon>
        <taxon>Poales</taxon>
        <taxon>Poaceae</taxon>
        <taxon>PACMAD clade</taxon>
        <taxon>Panicoideae</taxon>
        <taxon>Panicodae</taxon>
        <taxon>Paniceae</taxon>
        <taxon>Melinidinae</taxon>
        <taxon>Urochloa</taxon>
    </lineage>
</organism>
<dbReference type="PROSITE" id="PS51471">
    <property type="entry name" value="FE2OG_OXY"/>
    <property type="match status" value="1"/>
</dbReference>
<dbReference type="Proteomes" id="UP001497457">
    <property type="component" value="Chromosome 36b"/>
</dbReference>
<dbReference type="InterPro" id="IPR005123">
    <property type="entry name" value="Oxoglu/Fe-dep_dioxygenase_dom"/>
</dbReference>
<keyword evidence="8" id="KW-1185">Reference proteome</keyword>
<evidence type="ECO:0000256" key="3">
    <source>
        <dbReference type="ARBA" id="ARBA00023002"/>
    </source>
</evidence>
<dbReference type="GO" id="GO:0016491">
    <property type="term" value="F:oxidoreductase activity"/>
    <property type="evidence" value="ECO:0007669"/>
    <property type="project" value="UniProtKB-KW"/>
</dbReference>
<dbReference type="PANTHER" id="PTHR47991">
    <property type="entry name" value="OXOGLUTARATE/IRON-DEPENDENT DIOXYGENASE"/>
    <property type="match status" value="1"/>
</dbReference>
<reference evidence="8" key="1">
    <citation type="submission" date="2024-06" db="EMBL/GenBank/DDBJ databases">
        <authorList>
            <person name="Ryan C."/>
        </authorList>
    </citation>
    <scope>NUCLEOTIDE SEQUENCE [LARGE SCALE GENOMIC DNA]</scope>
</reference>
<sequence>MAAAEEAWRVPALVHELAAAAVHEPPSRYVRHEHDRPGLVGAADMPEPVPVIDLRRLMSSLSTAEGTQEAAKLWSALQSWGMFLVVNHGIEASLMDDVMNASKEFFHQPLEEKQKCSNLVDGKRFQVEGYGNDQVKAQDQILDWSDRLNLKVEPQDERNLAKWPRHPEHFRDVLLEYTLKSKKIKCIILQAMARLLELDDDYFLNQFSDKAPVTVRINHYLPCPRPDLVLGFKPHSDDGVLATLLVDKNLCALQVLNLKDGMWYNVPTKPHSLLVNIGDFMEVMSNGVFKSPVHRVVANTAKERVSVAMFYGLDPEHEIKPAADLLHDRQPAKYKEVKTKDYMAGFYEHFARGTRVIDSMKM</sequence>
<dbReference type="SUPFAM" id="SSF51197">
    <property type="entry name" value="Clavaminate synthase-like"/>
    <property type="match status" value="1"/>
</dbReference>
<dbReference type="InterPro" id="IPR044861">
    <property type="entry name" value="IPNS-like_FE2OG_OXY"/>
</dbReference>
<dbReference type="AlphaFoldDB" id="A0ABC9E6B7"/>
<keyword evidence="2 5" id="KW-0479">Metal-binding</keyword>
<evidence type="ECO:0000313" key="7">
    <source>
        <dbReference type="EMBL" id="CAL5051373.1"/>
    </source>
</evidence>
<evidence type="ECO:0000256" key="5">
    <source>
        <dbReference type="RuleBase" id="RU003682"/>
    </source>
</evidence>
<reference evidence="7 8" key="2">
    <citation type="submission" date="2024-10" db="EMBL/GenBank/DDBJ databases">
        <authorList>
            <person name="Ryan C."/>
        </authorList>
    </citation>
    <scope>NUCLEOTIDE SEQUENCE [LARGE SCALE GENOMIC DNA]</scope>
</reference>
<dbReference type="EMBL" id="OZ075146">
    <property type="protein sequence ID" value="CAL5051373.1"/>
    <property type="molecule type" value="Genomic_DNA"/>
</dbReference>
<dbReference type="PRINTS" id="PR00682">
    <property type="entry name" value="IPNSYNTHASE"/>
</dbReference>
<evidence type="ECO:0000259" key="6">
    <source>
        <dbReference type="PROSITE" id="PS51471"/>
    </source>
</evidence>
<evidence type="ECO:0000313" key="8">
    <source>
        <dbReference type="Proteomes" id="UP001497457"/>
    </source>
</evidence>
<dbReference type="Gene3D" id="2.60.120.330">
    <property type="entry name" value="B-lactam Antibiotic, Isopenicillin N Synthase, Chain"/>
    <property type="match status" value="1"/>
</dbReference>
<evidence type="ECO:0000256" key="2">
    <source>
        <dbReference type="ARBA" id="ARBA00022723"/>
    </source>
</evidence>
<keyword evidence="3 5" id="KW-0560">Oxidoreductase</keyword>
<keyword evidence="4 5" id="KW-0408">Iron</keyword>
<feature type="domain" description="Fe2OG dioxygenase" evidence="6">
    <location>
        <begin position="211"/>
        <end position="313"/>
    </location>
</feature>
<evidence type="ECO:0000256" key="4">
    <source>
        <dbReference type="ARBA" id="ARBA00023004"/>
    </source>
</evidence>
<protein>
    <recommendedName>
        <fullName evidence="6">Fe2OG dioxygenase domain-containing protein</fullName>
    </recommendedName>
</protein>
<dbReference type="GO" id="GO:0046872">
    <property type="term" value="F:metal ion binding"/>
    <property type="evidence" value="ECO:0007669"/>
    <property type="project" value="UniProtKB-KW"/>
</dbReference>
<dbReference type="InterPro" id="IPR026992">
    <property type="entry name" value="DIOX_N"/>
</dbReference>
<dbReference type="InterPro" id="IPR050295">
    <property type="entry name" value="Plant_2OG-oxidoreductases"/>
</dbReference>
<dbReference type="FunFam" id="2.60.120.330:FF:000018">
    <property type="entry name" value="2-oxoglutarate (2OG) and Fe(II)-dependent oxygenase superfamily protein"/>
    <property type="match status" value="1"/>
</dbReference>
<dbReference type="Pfam" id="PF14226">
    <property type="entry name" value="DIOX_N"/>
    <property type="match status" value="1"/>
</dbReference>
<dbReference type="InterPro" id="IPR027443">
    <property type="entry name" value="IPNS-like_sf"/>
</dbReference>
<dbReference type="Pfam" id="PF03171">
    <property type="entry name" value="2OG-FeII_Oxy"/>
    <property type="match status" value="1"/>
</dbReference>
<gene>
    <name evidence="7" type="ORF">URODEC1_LOCUS92099</name>
</gene>
<proteinExistence type="inferred from homology"/>
<comment type="similarity">
    <text evidence="1 5">Belongs to the iron/ascorbate-dependent oxidoreductase family.</text>
</comment>
<evidence type="ECO:0000256" key="1">
    <source>
        <dbReference type="ARBA" id="ARBA00008056"/>
    </source>
</evidence>
<name>A0ABC9E6B7_9POAL</name>
<accession>A0ABC9E6B7</accession>